<reference evidence="1" key="2">
    <citation type="journal article" date="2015" name="Data Brief">
        <title>Shoot transcriptome of the giant reed, Arundo donax.</title>
        <authorList>
            <person name="Barrero R.A."/>
            <person name="Guerrero F.D."/>
            <person name="Moolhuijzen P."/>
            <person name="Goolsby J.A."/>
            <person name="Tidwell J."/>
            <person name="Bellgard S.E."/>
            <person name="Bellgard M.I."/>
        </authorList>
    </citation>
    <scope>NUCLEOTIDE SEQUENCE</scope>
    <source>
        <tissue evidence="1">Shoot tissue taken approximately 20 cm above the soil surface</tissue>
    </source>
</reference>
<dbReference type="EMBL" id="GBRH01204587">
    <property type="protein sequence ID" value="JAD93308.1"/>
    <property type="molecule type" value="Transcribed_RNA"/>
</dbReference>
<organism evidence="1">
    <name type="scientific">Arundo donax</name>
    <name type="common">Giant reed</name>
    <name type="synonym">Donax arundinaceus</name>
    <dbReference type="NCBI Taxonomy" id="35708"/>
    <lineage>
        <taxon>Eukaryota</taxon>
        <taxon>Viridiplantae</taxon>
        <taxon>Streptophyta</taxon>
        <taxon>Embryophyta</taxon>
        <taxon>Tracheophyta</taxon>
        <taxon>Spermatophyta</taxon>
        <taxon>Magnoliopsida</taxon>
        <taxon>Liliopsida</taxon>
        <taxon>Poales</taxon>
        <taxon>Poaceae</taxon>
        <taxon>PACMAD clade</taxon>
        <taxon>Arundinoideae</taxon>
        <taxon>Arundineae</taxon>
        <taxon>Arundo</taxon>
    </lineage>
</organism>
<evidence type="ECO:0000313" key="1">
    <source>
        <dbReference type="EMBL" id="JAD93308.1"/>
    </source>
</evidence>
<name>A0A0A9E2P9_ARUDO</name>
<accession>A0A0A9E2P9</accession>
<sequence>MSFLCLMEIFSFHAGMNKSRPFVSCVSESPSFVILN</sequence>
<protein>
    <submittedName>
        <fullName evidence="1">Uncharacterized protein</fullName>
    </submittedName>
</protein>
<proteinExistence type="predicted"/>
<dbReference type="AlphaFoldDB" id="A0A0A9E2P9"/>
<reference evidence="1" key="1">
    <citation type="submission" date="2014-09" db="EMBL/GenBank/DDBJ databases">
        <authorList>
            <person name="Magalhaes I.L.F."/>
            <person name="Oliveira U."/>
            <person name="Santos F.R."/>
            <person name="Vidigal T.H.D.A."/>
            <person name="Brescovit A.D."/>
            <person name="Santos A.J."/>
        </authorList>
    </citation>
    <scope>NUCLEOTIDE SEQUENCE</scope>
    <source>
        <tissue evidence="1">Shoot tissue taken approximately 20 cm above the soil surface</tissue>
    </source>
</reference>